<accession>A0A0L0DNA1</accession>
<dbReference type="GeneID" id="25567958"/>
<reference evidence="1 2" key="1">
    <citation type="submission" date="2010-05" db="EMBL/GenBank/DDBJ databases">
        <title>The Genome Sequence of Thecamonas trahens ATCC 50062.</title>
        <authorList>
            <consortium name="The Broad Institute Genome Sequencing Platform"/>
            <person name="Russ C."/>
            <person name="Cuomo C."/>
            <person name="Shea T."/>
            <person name="Young S.K."/>
            <person name="Zeng Q."/>
            <person name="Koehrsen M."/>
            <person name="Haas B."/>
            <person name="Borodovsky M."/>
            <person name="Guigo R."/>
            <person name="Alvarado L."/>
            <person name="Berlin A."/>
            <person name="Bochicchio J."/>
            <person name="Borenstein D."/>
            <person name="Chapman S."/>
            <person name="Chen Z."/>
            <person name="Freedman E."/>
            <person name="Gellesch M."/>
            <person name="Goldberg J."/>
            <person name="Griggs A."/>
            <person name="Gujja S."/>
            <person name="Heilman E."/>
            <person name="Heiman D."/>
            <person name="Hepburn T."/>
            <person name="Howarth C."/>
            <person name="Jen D."/>
            <person name="Larson L."/>
            <person name="Mehta T."/>
            <person name="Park D."/>
            <person name="Pearson M."/>
            <person name="Roberts A."/>
            <person name="Saif S."/>
            <person name="Shenoy N."/>
            <person name="Sisk P."/>
            <person name="Stolte C."/>
            <person name="Sykes S."/>
            <person name="Thomson T."/>
            <person name="Walk T."/>
            <person name="White J."/>
            <person name="Yandava C."/>
            <person name="Burger G."/>
            <person name="Gray M.W."/>
            <person name="Holland P.W.H."/>
            <person name="King N."/>
            <person name="Lang F.B.F."/>
            <person name="Roger A.J."/>
            <person name="Ruiz-Trillo I."/>
            <person name="Lander E."/>
            <person name="Nusbaum C."/>
        </authorList>
    </citation>
    <scope>NUCLEOTIDE SEQUENCE [LARGE SCALE GENOMIC DNA]</scope>
    <source>
        <strain evidence="1 2">ATCC 50062</strain>
    </source>
</reference>
<proteinExistence type="predicted"/>
<organism evidence="1 2">
    <name type="scientific">Thecamonas trahens ATCC 50062</name>
    <dbReference type="NCBI Taxonomy" id="461836"/>
    <lineage>
        <taxon>Eukaryota</taxon>
        <taxon>Apusozoa</taxon>
        <taxon>Apusomonadida</taxon>
        <taxon>Apusomonadidae</taxon>
        <taxon>Thecamonas</taxon>
    </lineage>
</organism>
<name>A0A0L0DNA1_THETB</name>
<dbReference type="RefSeq" id="XP_013754350.1">
    <property type="nucleotide sequence ID" value="XM_013898896.1"/>
</dbReference>
<protein>
    <submittedName>
        <fullName evidence="1">Uncharacterized protein</fullName>
    </submittedName>
</protein>
<dbReference type="EMBL" id="GL349482">
    <property type="protein sequence ID" value="KNC53789.1"/>
    <property type="molecule type" value="Genomic_DNA"/>
</dbReference>
<sequence length="252" mass="26434">MPSAGPKAVVFAQAALAAVVASLVDGLVCFAAASDPSSDSAPSTIQPRHIEDYVANVVTAARLRAWLEVNAESSGAVAVPMAYKGSQTRIASFCGVAEAEVLDWTGLVREALCFGWIDSTTRKLDPGVLRCVDLHPRKPGSGWSALNKRTIAELEASGRMTARGASVIAAAKADGSWARLDNIEALVVPADLQAALEAAGPLAVETWQAHPKSVIKGSLSKVYLCKRPATRRKWIATIVADAAVGKRPGFFS</sequence>
<gene>
    <name evidence="1" type="ORF">AMSG_09509</name>
</gene>
<dbReference type="eggNOG" id="ENOG502SA7D">
    <property type="taxonomic scope" value="Eukaryota"/>
</dbReference>
<dbReference type="OrthoDB" id="10263401at2759"/>
<evidence type="ECO:0000313" key="2">
    <source>
        <dbReference type="Proteomes" id="UP000054408"/>
    </source>
</evidence>
<dbReference type="Proteomes" id="UP000054408">
    <property type="component" value="Unassembled WGS sequence"/>
</dbReference>
<dbReference type="STRING" id="461836.A0A0L0DNA1"/>
<keyword evidence="2" id="KW-1185">Reference proteome</keyword>
<dbReference type="Pfam" id="PF13376">
    <property type="entry name" value="OmdA"/>
    <property type="match status" value="1"/>
</dbReference>
<dbReference type="AlphaFoldDB" id="A0A0L0DNA1"/>
<evidence type="ECO:0000313" key="1">
    <source>
        <dbReference type="EMBL" id="KNC53789.1"/>
    </source>
</evidence>